<proteinExistence type="predicted"/>
<dbReference type="RefSeq" id="XP_049123973.1">
    <property type="nucleotide sequence ID" value="XM_049268016.1"/>
</dbReference>
<protein>
    <recommendedName>
        <fullName evidence="3">Fungal N-terminal domain-containing protein</fullName>
    </recommendedName>
</protein>
<dbReference type="GeneID" id="73322606"/>
<keyword evidence="2" id="KW-1185">Reference proteome</keyword>
<name>A0AA37L467_9PEZI</name>
<dbReference type="Proteomes" id="UP001055115">
    <property type="component" value="Unassembled WGS sequence"/>
</dbReference>
<sequence>MEAVGAAASGIALGQLCIGIAKAVRLWHSIEDLPLDLQDAVDRLEALGPVLQGIIDKLSSCEEEYGELDLQLPTQHAKACGRDGYEASIQLTEDTEAELTESYEAEDEACVGGVAEG</sequence>
<accession>A0AA37L467</accession>
<comment type="caution">
    <text evidence="1">The sequence shown here is derived from an EMBL/GenBank/DDBJ whole genome shotgun (WGS) entry which is preliminary data.</text>
</comment>
<evidence type="ECO:0008006" key="3">
    <source>
        <dbReference type="Google" id="ProtNLM"/>
    </source>
</evidence>
<gene>
    <name evidence="1" type="ORF">ColSpa_01804</name>
</gene>
<evidence type="ECO:0000313" key="2">
    <source>
        <dbReference type="Proteomes" id="UP001055115"/>
    </source>
</evidence>
<dbReference type="AlphaFoldDB" id="A0AA37L467"/>
<evidence type="ECO:0000313" key="1">
    <source>
        <dbReference type="EMBL" id="GKT41623.1"/>
    </source>
</evidence>
<organism evidence="1 2">
    <name type="scientific">Colletotrichum spaethianum</name>
    <dbReference type="NCBI Taxonomy" id="700344"/>
    <lineage>
        <taxon>Eukaryota</taxon>
        <taxon>Fungi</taxon>
        <taxon>Dikarya</taxon>
        <taxon>Ascomycota</taxon>
        <taxon>Pezizomycotina</taxon>
        <taxon>Sordariomycetes</taxon>
        <taxon>Hypocreomycetidae</taxon>
        <taxon>Glomerellales</taxon>
        <taxon>Glomerellaceae</taxon>
        <taxon>Colletotrichum</taxon>
        <taxon>Colletotrichum spaethianum species complex</taxon>
    </lineage>
</organism>
<dbReference type="EMBL" id="BQXU01000003">
    <property type="protein sequence ID" value="GKT41623.1"/>
    <property type="molecule type" value="Genomic_DNA"/>
</dbReference>
<reference evidence="1 2" key="1">
    <citation type="submission" date="2022-03" db="EMBL/GenBank/DDBJ databases">
        <title>Genome data of Colletotrichum spp.</title>
        <authorList>
            <person name="Utami Y.D."/>
            <person name="Hiruma K."/>
        </authorList>
    </citation>
    <scope>NUCLEOTIDE SEQUENCE [LARGE SCALE GENOMIC DNA]</scope>
    <source>
        <strain evidence="1 2">MAFF 239500</strain>
    </source>
</reference>